<comment type="caution">
    <text evidence="1">The sequence shown here is derived from an EMBL/GenBank/DDBJ whole genome shotgun (WGS) entry which is preliminary data.</text>
</comment>
<evidence type="ECO:0000313" key="1">
    <source>
        <dbReference type="EMBL" id="CAI9607029.1"/>
    </source>
</evidence>
<keyword evidence="2" id="KW-1185">Reference proteome</keyword>
<protein>
    <submittedName>
        <fullName evidence="1">Uncharacterized protein</fullName>
    </submittedName>
</protein>
<accession>A0ABN9GCZ1</accession>
<organism evidence="1 2">
    <name type="scientific">Staurois parvus</name>
    <dbReference type="NCBI Taxonomy" id="386267"/>
    <lineage>
        <taxon>Eukaryota</taxon>
        <taxon>Metazoa</taxon>
        <taxon>Chordata</taxon>
        <taxon>Craniata</taxon>
        <taxon>Vertebrata</taxon>
        <taxon>Euteleostomi</taxon>
        <taxon>Amphibia</taxon>
        <taxon>Batrachia</taxon>
        <taxon>Anura</taxon>
        <taxon>Neobatrachia</taxon>
        <taxon>Ranoidea</taxon>
        <taxon>Ranidae</taxon>
        <taxon>Staurois</taxon>
    </lineage>
</organism>
<evidence type="ECO:0000313" key="2">
    <source>
        <dbReference type="Proteomes" id="UP001162483"/>
    </source>
</evidence>
<sequence>MRCPWYLFHRFFLVWARTQGPHDPLLPGGPMSCQSAPGPH</sequence>
<dbReference type="Proteomes" id="UP001162483">
    <property type="component" value="Unassembled WGS sequence"/>
</dbReference>
<gene>
    <name evidence="1" type="ORF">SPARVUS_LOCUS13869631</name>
</gene>
<proteinExistence type="predicted"/>
<name>A0ABN9GCZ1_9NEOB</name>
<dbReference type="EMBL" id="CATNWA010018383">
    <property type="protein sequence ID" value="CAI9607029.1"/>
    <property type="molecule type" value="Genomic_DNA"/>
</dbReference>
<reference evidence="1" key="1">
    <citation type="submission" date="2023-05" db="EMBL/GenBank/DDBJ databases">
        <authorList>
            <person name="Stuckert A."/>
        </authorList>
    </citation>
    <scope>NUCLEOTIDE SEQUENCE</scope>
</reference>